<dbReference type="GO" id="GO:0006355">
    <property type="term" value="P:regulation of DNA-templated transcription"/>
    <property type="evidence" value="ECO:0007669"/>
    <property type="project" value="InterPro"/>
</dbReference>
<evidence type="ECO:0000256" key="1">
    <source>
        <dbReference type="PROSITE-ProRule" id="PRU00339"/>
    </source>
</evidence>
<feature type="domain" description="HTH luxR-type" evidence="3">
    <location>
        <begin position="13"/>
        <end position="78"/>
    </location>
</feature>
<dbReference type="SUPFAM" id="SSF52540">
    <property type="entry name" value="P-loop containing nucleoside triphosphate hydrolases"/>
    <property type="match status" value="1"/>
</dbReference>
<feature type="repeat" description="TPR" evidence="1">
    <location>
        <begin position="816"/>
        <end position="849"/>
    </location>
</feature>
<organism evidence="4 5">
    <name type="scientific">Candidatus Paracaedimonas acanthamoebae</name>
    <dbReference type="NCBI Taxonomy" id="244581"/>
    <lineage>
        <taxon>Bacteria</taxon>
        <taxon>Pseudomonadati</taxon>
        <taxon>Pseudomonadota</taxon>
        <taxon>Alphaproteobacteria</taxon>
        <taxon>Holosporales</taxon>
        <taxon>Caedimonadaceae</taxon>
        <taxon>Candidatus Paracaedimonas</taxon>
    </lineage>
</organism>
<name>A0A8J7TT13_9PROT</name>
<reference evidence="4" key="1">
    <citation type="submission" date="2021-02" db="EMBL/GenBank/DDBJ databases">
        <title>Thiocyanate and organic carbon inputs drive convergent selection for specific autotrophic Afipia and Thiobacillus strains within complex microbiomes.</title>
        <authorList>
            <person name="Huddy R.J."/>
            <person name="Sachdeva R."/>
            <person name="Kadzinga F."/>
            <person name="Kantor R.S."/>
            <person name="Harrison S.T.L."/>
            <person name="Banfield J.F."/>
        </authorList>
    </citation>
    <scope>NUCLEOTIDE SEQUENCE</scope>
    <source>
        <strain evidence="4">SCN18_10_11_15_R4_P_38_20</strain>
    </source>
</reference>
<dbReference type="InterPro" id="IPR036388">
    <property type="entry name" value="WH-like_DNA-bd_sf"/>
</dbReference>
<sequence>MNLFQKIDPKALEKINGIKFTFREIDVLAFMLHGKSTKKIASLLVISPRTVENHVRNIMVKLECNSREAIIDFIEKSKENYLLKKYYLTLRINSAFKECLREVFLLKEKKTLNCKIETIENDFGNPVLENYLELAGIHILKESEKEKNPKISVDYVLFPLTILGEKEISLIKEKINTYFQQASASLPTLILLIPPKEQDNFSSQILLRNSENIITLNFQEDDYLSFFELLKKMLPHLNLEKIISKFIKKCEELKPTLEANSLSDTLMISSSELKQDIDKNVNNIKKSKTYLIIGFPLILLGCIILLLGFYQTTDIFEKIKTSSGNIIRSDLPIPAEPILLSRPQILSQIQEKLSKKQGIQVIALVGIGGAGKTTIARQYARLQKTNVIWEINADTKENLINSFENLVYALCKTKEEKKILRDLQEIKNPQEREEKIILLLKDKLKSVSEWLLIYDNVEKFTDIQKYFPYDPIGWGDGKVIITSRDNNIENNSYVSHVIQIKELDIREKLTLFTKIMRIGNVHHSEVKSKKFLDNIPPFPLDISTAAYYLKATNVSLDGYLDHLINYNKEFAATQEYILKEASDYTKTRYSIITLSLKKIIDTQKEFVPLLLLISLLDSQNIPKALLDVCGNSSFVDSLFYHLNKYSLIANEFYRNTIPVFSMHRSTQKISLAYLQKTLALEKNNPLLDKVTHTFENYMAEMIDKEDFFQMKLLLSQTDAYLRHDELLRDDIKDNLKSSLGCIYYYLSDYVKAKQLLEESLVNLTKDYHKNHHKIARILIYLGNVYRTLGNCEKAKKLLEESLLIYAQYPGHYMGNGRALGYLGIIYRGLGDYSKARNLLEKSLEIYQEHSRDSIGHAWVLSHLGNTYLILGNYEQARILLEQSLTIYKKHSEDYVGVSWVLGYLGDAYRALGDYKKAQSLLEQSLVICRKHFPENHVYIASSLAYLGNVYAEIGDYKTARELLEKSLEISAKNYGKNHLHTARILRSLGRVYLLEGKTQKAEDLIQKSLDIFQQHKYSESYMALENLAELYLMKFSEPSISNDGQGFESKKKAIEYLEKALMIVQAHFPHDSSHLLRLQKKLTTLKNS</sequence>
<dbReference type="SUPFAM" id="SSF46894">
    <property type="entry name" value="C-terminal effector domain of the bipartite response regulators"/>
    <property type="match status" value="1"/>
</dbReference>
<dbReference type="EMBL" id="JAFKGL010000011">
    <property type="protein sequence ID" value="MBN9412510.1"/>
    <property type="molecule type" value="Genomic_DNA"/>
</dbReference>
<dbReference type="GO" id="GO:0003677">
    <property type="term" value="F:DNA binding"/>
    <property type="evidence" value="ECO:0007669"/>
    <property type="project" value="InterPro"/>
</dbReference>
<dbReference type="Gene3D" id="1.25.40.10">
    <property type="entry name" value="Tetratricopeptide repeat domain"/>
    <property type="match status" value="2"/>
</dbReference>
<dbReference type="PANTHER" id="PTHR19959:SF119">
    <property type="entry name" value="FUNGAL LIPASE-LIKE DOMAIN-CONTAINING PROTEIN"/>
    <property type="match status" value="1"/>
</dbReference>
<dbReference type="PRINTS" id="PR00038">
    <property type="entry name" value="HTHLUXR"/>
</dbReference>
<evidence type="ECO:0000313" key="4">
    <source>
        <dbReference type="EMBL" id="MBN9412510.1"/>
    </source>
</evidence>
<keyword evidence="1" id="KW-0802">TPR repeat</keyword>
<feature type="transmembrane region" description="Helical" evidence="2">
    <location>
        <begin position="289"/>
        <end position="310"/>
    </location>
</feature>
<evidence type="ECO:0000256" key="2">
    <source>
        <dbReference type="SAM" id="Phobius"/>
    </source>
</evidence>
<protein>
    <submittedName>
        <fullName evidence="4">Tetratricopeptide repeat protein</fullName>
    </submittedName>
</protein>
<dbReference type="SMART" id="SM00421">
    <property type="entry name" value="HTH_LUXR"/>
    <property type="match status" value="1"/>
</dbReference>
<keyword evidence="2" id="KW-1133">Transmembrane helix</keyword>
<dbReference type="Gene3D" id="1.10.10.10">
    <property type="entry name" value="Winged helix-like DNA-binding domain superfamily/Winged helix DNA-binding domain"/>
    <property type="match status" value="1"/>
</dbReference>
<dbReference type="PROSITE" id="PS50005">
    <property type="entry name" value="TPR"/>
    <property type="match status" value="4"/>
</dbReference>
<comment type="caution">
    <text evidence="4">The sequence shown here is derived from an EMBL/GenBank/DDBJ whole genome shotgun (WGS) entry which is preliminary data.</text>
</comment>
<dbReference type="PANTHER" id="PTHR19959">
    <property type="entry name" value="KINESIN LIGHT CHAIN"/>
    <property type="match status" value="1"/>
</dbReference>
<dbReference type="Proteomes" id="UP000664414">
    <property type="component" value="Unassembled WGS sequence"/>
</dbReference>
<accession>A0A8J7TT13</accession>
<dbReference type="SUPFAM" id="SSF48452">
    <property type="entry name" value="TPR-like"/>
    <property type="match status" value="2"/>
</dbReference>
<keyword evidence="2" id="KW-0812">Transmembrane</keyword>
<dbReference type="AlphaFoldDB" id="A0A8J7TT13"/>
<dbReference type="Pfam" id="PF13424">
    <property type="entry name" value="TPR_12"/>
    <property type="match status" value="3"/>
</dbReference>
<dbReference type="Pfam" id="PF00196">
    <property type="entry name" value="GerE"/>
    <property type="match status" value="1"/>
</dbReference>
<dbReference type="PROSITE" id="PS50043">
    <property type="entry name" value="HTH_LUXR_2"/>
    <property type="match status" value="1"/>
</dbReference>
<dbReference type="GO" id="GO:0043531">
    <property type="term" value="F:ADP binding"/>
    <property type="evidence" value="ECO:0007669"/>
    <property type="project" value="InterPro"/>
</dbReference>
<feature type="repeat" description="TPR" evidence="1">
    <location>
        <begin position="982"/>
        <end position="1015"/>
    </location>
</feature>
<evidence type="ECO:0000313" key="5">
    <source>
        <dbReference type="Proteomes" id="UP000664414"/>
    </source>
</evidence>
<feature type="repeat" description="TPR" evidence="1">
    <location>
        <begin position="940"/>
        <end position="973"/>
    </location>
</feature>
<dbReference type="InterPro" id="IPR027417">
    <property type="entry name" value="P-loop_NTPase"/>
</dbReference>
<dbReference type="InterPro" id="IPR019734">
    <property type="entry name" value="TPR_rpt"/>
</dbReference>
<dbReference type="InterPro" id="IPR016032">
    <property type="entry name" value="Sig_transdc_resp-reg_C-effctor"/>
</dbReference>
<dbReference type="InterPro" id="IPR000792">
    <property type="entry name" value="Tscrpt_reg_LuxR_C"/>
</dbReference>
<dbReference type="PROSITE" id="PS00622">
    <property type="entry name" value="HTH_LUXR_1"/>
    <property type="match status" value="1"/>
</dbReference>
<dbReference type="InterPro" id="IPR002182">
    <property type="entry name" value="NB-ARC"/>
</dbReference>
<dbReference type="InterPro" id="IPR011990">
    <property type="entry name" value="TPR-like_helical_dom_sf"/>
</dbReference>
<dbReference type="SMART" id="SM00028">
    <property type="entry name" value="TPR"/>
    <property type="match status" value="7"/>
</dbReference>
<dbReference type="Gene3D" id="3.40.50.300">
    <property type="entry name" value="P-loop containing nucleotide triphosphate hydrolases"/>
    <property type="match status" value="1"/>
</dbReference>
<dbReference type="CDD" id="cd06170">
    <property type="entry name" value="LuxR_C_like"/>
    <property type="match status" value="1"/>
</dbReference>
<keyword evidence="2" id="KW-0472">Membrane</keyword>
<evidence type="ECO:0000259" key="3">
    <source>
        <dbReference type="PROSITE" id="PS50043"/>
    </source>
</evidence>
<dbReference type="Pfam" id="PF00931">
    <property type="entry name" value="NB-ARC"/>
    <property type="match status" value="1"/>
</dbReference>
<gene>
    <name evidence="4" type="ORF">J0H12_01090</name>
</gene>
<feature type="repeat" description="TPR" evidence="1">
    <location>
        <begin position="857"/>
        <end position="890"/>
    </location>
</feature>
<proteinExistence type="predicted"/>